<comment type="caution">
    <text evidence="2">The sequence shown here is derived from an EMBL/GenBank/DDBJ whole genome shotgun (WGS) entry which is preliminary data.</text>
</comment>
<evidence type="ECO:0000259" key="1">
    <source>
        <dbReference type="Pfam" id="PF01979"/>
    </source>
</evidence>
<dbReference type="EMBL" id="PEWA01000049">
    <property type="protein sequence ID" value="PIU73217.1"/>
    <property type="molecule type" value="Genomic_DNA"/>
</dbReference>
<dbReference type="SUPFAM" id="SSF51556">
    <property type="entry name" value="Metallo-dependent hydrolases"/>
    <property type="match status" value="1"/>
</dbReference>
<dbReference type="Gene3D" id="3.20.20.140">
    <property type="entry name" value="Metal-dependent hydrolases"/>
    <property type="match status" value="1"/>
</dbReference>
<dbReference type="InterPro" id="IPR032466">
    <property type="entry name" value="Metal_Hydrolase"/>
</dbReference>
<evidence type="ECO:0000313" key="2">
    <source>
        <dbReference type="EMBL" id="PIU73217.1"/>
    </source>
</evidence>
<proteinExistence type="predicted"/>
<dbReference type="Gene3D" id="2.30.40.10">
    <property type="entry name" value="Urease, subunit C, domain 1"/>
    <property type="match status" value="1"/>
</dbReference>
<dbReference type="PANTHER" id="PTHR43794">
    <property type="entry name" value="AMINOHYDROLASE SSNA-RELATED"/>
    <property type="match status" value="1"/>
</dbReference>
<dbReference type="InterPro" id="IPR011059">
    <property type="entry name" value="Metal-dep_hydrolase_composite"/>
</dbReference>
<dbReference type="AlphaFoldDB" id="A0A2M7ARG4"/>
<sequence length="386" mass="42101">MVNKNTKTIFKNATAIIGDEMEVVKNIDIQIIDGKITQISKDIDITDTKIIDGERLILCPSFINAHLHLDDSAITDIGVGQSLEELVFPGGVREKITSVSKDDLKSSIKASVHKIILGGTAVVCSFCESGVEGVKNVKESIDLDLKSILIGRFKSKFPYESKVEDLLKVADGFAPGFIKDISEEDFKNLSQRILNSGGFVAMHSLESKNLPVENFYKAVDYLNPKFLVHLVQAGQKEIDYLVNKNIGVVCCQRGNSITGVGVPPILSLLEKGIVVALGTDNVFLNSTNMFREMEFTSRLLRGVSKNASAIDSKTVLKMATINGAKVLGLDDNYGSISVGKKANIIAFSMESDSFFRSADVISAIVHRAGTDDIREVYLKGKPYNSK</sequence>
<evidence type="ECO:0000313" key="3">
    <source>
        <dbReference type="Proteomes" id="UP000231407"/>
    </source>
</evidence>
<dbReference type="SUPFAM" id="SSF51338">
    <property type="entry name" value="Composite domain of metallo-dependent hydrolases"/>
    <property type="match status" value="1"/>
</dbReference>
<dbReference type="Pfam" id="PF01979">
    <property type="entry name" value="Amidohydro_1"/>
    <property type="match status" value="1"/>
</dbReference>
<accession>A0A2M7ARG4</accession>
<dbReference type="PANTHER" id="PTHR43794:SF5">
    <property type="entry name" value="CHLOROHYDROLASE FAMILY PROTEIN"/>
    <property type="match status" value="1"/>
</dbReference>
<reference evidence="3" key="1">
    <citation type="submission" date="2017-09" db="EMBL/GenBank/DDBJ databases">
        <title>Depth-based differentiation of microbial function through sediment-hosted aquifers and enrichment of novel symbionts in the deep terrestrial subsurface.</title>
        <authorList>
            <person name="Probst A.J."/>
            <person name="Ladd B."/>
            <person name="Jarett J.K."/>
            <person name="Geller-Mcgrath D.E."/>
            <person name="Sieber C.M.K."/>
            <person name="Emerson J.B."/>
            <person name="Anantharaman K."/>
            <person name="Thomas B.C."/>
            <person name="Malmstrom R."/>
            <person name="Stieglmeier M."/>
            <person name="Klingl A."/>
            <person name="Woyke T."/>
            <person name="Ryan C.M."/>
            <person name="Banfield J.F."/>
        </authorList>
    </citation>
    <scope>NUCLEOTIDE SEQUENCE [LARGE SCALE GENOMIC DNA]</scope>
</reference>
<dbReference type="InterPro" id="IPR050287">
    <property type="entry name" value="MTA/SAH_deaminase"/>
</dbReference>
<organism evidence="2 3">
    <name type="scientific">Candidatus Shapirobacteria bacterium CG06_land_8_20_14_3_00_40_12</name>
    <dbReference type="NCBI Taxonomy" id="1974881"/>
    <lineage>
        <taxon>Bacteria</taxon>
        <taxon>Candidatus Shapironibacteriota</taxon>
    </lineage>
</organism>
<gene>
    <name evidence="2" type="ORF">COS78_03550</name>
</gene>
<feature type="domain" description="Amidohydrolase-related" evidence="1">
    <location>
        <begin position="57"/>
        <end position="381"/>
    </location>
</feature>
<dbReference type="InterPro" id="IPR006680">
    <property type="entry name" value="Amidohydro-rel"/>
</dbReference>
<dbReference type="GO" id="GO:0016810">
    <property type="term" value="F:hydrolase activity, acting on carbon-nitrogen (but not peptide) bonds"/>
    <property type="evidence" value="ECO:0007669"/>
    <property type="project" value="InterPro"/>
</dbReference>
<dbReference type="Proteomes" id="UP000231407">
    <property type="component" value="Unassembled WGS sequence"/>
</dbReference>
<name>A0A2M7ARG4_9BACT</name>
<protein>
    <recommendedName>
        <fullName evidence="1">Amidohydrolase-related domain-containing protein</fullName>
    </recommendedName>
</protein>